<feature type="transmembrane region" description="Helical" evidence="1">
    <location>
        <begin position="78"/>
        <end position="97"/>
    </location>
</feature>
<proteinExistence type="predicted"/>
<keyword evidence="1" id="KW-0472">Membrane</keyword>
<feature type="transmembrane region" description="Helical" evidence="1">
    <location>
        <begin position="103"/>
        <end position="128"/>
    </location>
</feature>
<evidence type="ECO:0000256" key="1">
    <source>
        <dbReference type="SAM" id="Phobius"/>
    </source>
</evidence>
<dbReference type="AlphaFoldDB" id="A0A267MKF3"/>
<gene>
    <name evidence="2" type="ORF">CCE28_06815</name>
</gene>
<keyword evidence="3" id="KW-1185">Reference proteome</keyword>
<reference evidence="2 3" key="1">
    <citation type="submission" date="2017-06" db="EMBL/GenBank/DDBJ databases">
        <title>Draft genome sequence of anaerobic fermentative bacterium Anaeromicrobium sediminis DY2726D isolated from West Pacific Ocean sediments.</title>
        <authorList>
            <person name="Zeng X."/>
        </authorList>
    </citation>
    <scope>NUCLEOTIDE SEQUENCE [LARGE SCALE GENOMIC DNA]</scope>
    <source>
        <strain evidence="2 3">DY2726D</strain>
    </source>
</reference>
<dbReference type="OrthoDB" id="10002340at2"/>
<feature type="transmembrane region" description="Helical" evidence="1">
    <location>
        <begin position="7"/>
        <end position="30"/>
    </location>
</feature>
<evidence type="ECO:0000313" key="3">
    <source>
        <dbReference type="Proteomes" id="UP000216024"/>
    </source>
</evidence>
<feature type="transmembrane region" description="Helical" evidence="1">
    <location>
        <begin position="42"/>
        <end position="66"/>
    </location>
</feature>
<protein>
    <submittedName>
        <fullName evidence="2">Uncharacterized protein</fullName>
    </submittedName>
</protein>
<dbReference type="Proteomes" id="UP000216024">
    <property type="component" value="Unassembled WGS sequence"/>
</dbReference>
<organism evidence="2 3">
    <name type="scientific">Anaeromicrobium sediminis</name>
    <dbReference type="NCBI Taxonomy" id="1478221"/>
    <lineage>
        <taxon>Bacteria</taxon>
        <taxon>Bacillati</taxon>
        <taxon>Bacillota</taxon>
        <taxon>Clostridia</taxon>
        <taxon>Peptostreptococcales</taxon>
        <taxon>Thermotaleaceae</taxon>
        <taxon>Anaeromicrobium</taxon>
    </lineage>
</organism>
<keyword evidence="1" id="KW-0812">Transmembrane</keyword>
<dbReference type="EMBL" id="NIBG01000004">
    <property type="protein sequence ID" value="PAB60081.1"/>
    <property type="molecule type" value="Genomic_DNA"/>
</dbReference>
<accession>A0A267MKF3</accession>
<dbReference type="RefSeq" id="WP_095132297.1">
    <property type="nucleotide sequence ID" value="NZ_NIBG01000004.1"/>
</dbReference>
<comment type="caution">
    <text evidence="2">The sequence shown here is derived from an EMBL/GenBank/DDBJ whole genome shotgun (WGS) entry which is preliminary data.</text>
</comment>
<name>A0A267MKF3_9FIRM</name>
<keyword evidence="1" id="KW-1133">Transmembrane helix</keyword>
<sequence length="133" mass="14762">MDLIKKTAYIALHVIELLVLGFSLIIYTSLNKQLPWYESCGTQFLAIFMLSIPSLIFIGIGFIILNKKYELKKLNIKIPFYSAIGLGLPILIDGGLSKITITIGTFLCVMSILVTIAIMLVHFGIVNLKSVNK</sequence>
<evidence type="ECO:0000313" key="2">
    <source>
        <dbReference type="EMBL" id="PAB60081.1"/>
    </source>
</evidence>